<accession>A0A1B7LXX7</accession>
<dbReference type="Gene3D" id="2.40.50.140">
    <property type="entry name" value="Nucleic acid-binding proteins"/>
    <property type="match status" value="1"/>
</dbReference>
<dbReference type="STRING" id="1837282.A6F49_12145"/>
<dbReference type="Pfam" id="PF00313">
    <property type="entry name" value="CSD"/>
    <property type="match status" value="1"/>
</dbReference>
<keyword evidence="3" id="KW-1185">Reference proteome</keyword>
<proteinExistence type="predicted"/>
<protein>
    <submittedName>
        <fullName evidence="2">Cold-shock protein</fullName>
    </submittedName>
</protein>
<dbReference type="PROSITE" id="PS51857">
    <property type="entry name" value="CSD_2"/>
    <property type="match status" value="1"/>
</dbReference>
<dbReference type="AlphaFoldDB" id="A0A1B7LXX7"/>
<dbReference type="SMART" id="SM00357">
    <property type="entry name" value="CSP"/>
    <property type="match status" value="1"/>
</dbReference>
<dbReference type="EMBL" id="LXEY01000020">
    <property type="protein sequence ID" value="OAV60144.1"/>
    <property type="molecule type" value="Genomic_DNA"/>
</dbReference>
<feature type="domain" description="CSD" evidence="1">
    <location>
        <begin position="1"/>
        <end position="64"/>
    </location>
</feature>
<gene>
    <name evidence="2" type="ORF">A6F49_12145</name>
</gene>
<dbReference type="Proteomes" id="UP000078292">
    <property type="component" value="Unassembled WGS sequence"/>
</dbReference>
<dbReference type="OrthoDB" id="7477356at2"/>
<evidence type="ECO:0000313" key="2">
    <source>
        <dbReference type="EMBL" id="OAV60144.1"/>
    </source>
</evidence>
<dbReference type="GO" id="GO:0003676">
    <property type="term" value="F:nucleic acid binding"/>
    <property type="evidence" value="ECO:0007669"/>
    <property type="project" value="InterPro"/>
</dbReference>
<dbReference type="InterPro" id="IPR011129">
    <property type="entry name" value="CSD"/>
</dbReference>
<name>A0A1B7LXX7_9MICC</name>
<evidence type="ECO:0000259" key="1">
    <source>
        <dbReference type="PROSITE" id="PS51857"/>
    </source>
</evidence>
<comment type="caution">
    <text evidence="2">The sequence shown here is derived from an EMBL/GenBank/DDBJ whole genome shotgun (WGS) entry which is preliminary data.</text>
</comment>
<sequence length="127" mass="13797">MPTGRVKFYDHTKGFGFITTDDGDDIHLPSSALPSGVTQLRPGTRVEFGIVDSRRGPQALSVEVLDKLPSVVRATRPKAHDMAGIVDDLIRMLDNASTGLRSGRYPAAKQAEQMATIMRRVADAFDA</sequence>
<dbReference type="RefSeq" id="WP_043057507.1">
    <property type="nucleotide sequence ID" value="NZ_LXEY01000020.1"/>
</dbReference>
<organism evidence="2 3">
    <name type="scientific">Enteractinococcus helveticum</name>
    <dbReference type="NCBI Taxonomy" id="1837282"/>
    <lineage>
        <taxon>Bacteria</taxon>
        <taxon>Bacillati</taxon>
        <taxon>Actinomycetota</taxon>
        <taxon>Actinomycetes</taxon>
        <taxon>Micrococcales</taxon>
        <taxon>Micrococcaceae</taxon>
    </lineage>
</organism>
<dbReference type="PRINTS" id="PR00050">
    <property type="entry name" value="COLDSHOCK"/>
</dbReference>
<dbReference type="InterPro" id="IPR002059">
    <property type="entry name" value="CSP_DNA-bd"/>
</dbReference>
<reference evidence="2 3" key="1">
    <citation type="submission" date="2016-04" db="EMBL/GenBank/DDBJ databases">
        <title>First whole genome shotgun sequence of the bacterium Enteractinococcus sp. strain UASWS1574.</title>
        <authorList>
            <person name="Crovadore J."/>
            <person name="Chablais R."/>
            <person name="Lefort F."/>
        </authorList>
    </citation>
    <scope>NUCLEOTIDE SEQUENCE [LARGE SCALE GENOMIC DNA]</scope>
    <source>
        <strain evidence="2 3">UASWS1574</strain>
    </source>
</reference>
<dbReference type="InterPro" id="IPR012340">
    <property type="entry name" value="NA-bd_OB-fold"/>
</dbReference>
<dbReference type="CDD" id="cd04458">
    <property type="entry name" value="CSP_CDS"/>
    <property type="match status" value="1"/>
</dbReference>
<evidence type="ECO:0000313" key="3">
    <source>
        <dbReference type="Proteomes" id="UP000078292"/>
    </source>
</evidence>
<dbReference type="SUPFAM" id="SSF50249">
    <property type="entry name" value="Nucleic acid-binding proteins"/>
    <property type="match status" value="1"/>
</dbReference>